<gene>
    <name evidence="3" type="ORF">TIFTF001_000746</name>
</gene>
<keyword evidence="4" id="KW-1185">Reference proteome</keyword>
<keyword evidence="1" id="KW-0611">Plant defense</keyword>
<dbReference type="Pfam" id="PF23247">
    <property type="entry name" value="LRR_RPS2"/>
    <property type="match status" value="1"/>
</dbReference>
<dbReference type="InterPro" id="IPR057135">
    <property type="entry name" value="At4g27190-like_LRR"/>
</dbReference>
<dbReference type="AlphaFoldDB" id="A0AA87YYG8"/>
<evidence type="ECO:0000256" key="1">
    <source>
        <dbReference type="ARBA" id="ARBA00022821"/>
    </source>
</evidence>
<protein>
    <recommendedName>
        <fullName evidence="2">Disease resistance protein At4g27190-like leucine-rich repeats domain-containing protein</fullName>
    </recommendedName>
</protein>
<evidence type="ECO:0000259" key="2">
    <source>
        <dbReference type="Pfam" id="PF23247"/>
    </source>
</evidence>
<sequence length="142" mass="16410">MIRSNQEPVAVSPVCRLEDLCIDYCNNLRKLFTFIILRRVQSLRRMEIKVCEKVEEVFEMITGSNVEERCDVIACQLSKLELYNLPNLKHIWSKDPNGAFTFPKLKEINVHWCSSLKSLFPTSVAKDLLQLESLQLSDCDMG</sequence>
<name>A0AA87YYG8_FICCA</name>
<reference evidence="3" key="1">
    <citation type="submission" date="2023-07" db="EMBL/GenBank/DDBJ databases">
        <title>draft genome sequence of fig (Ficus carica).</title>
        <authorList>
            <person name="Takahashi T."/>
            <person name="Nishimura K."/>
        </authorList>
    </citation>
    <scope>NUCLEOTIDE SEQUENCE</scope>
</reference>
<dbReference type="InterPro" id="IPR032675">
    <property type="entry name" value="LRR_dom_sf"/>
</dbReference>
<dbReference type="SUPFAM" id="SSF52047">
    <property type="entry name" value="RNI-like"/>
    <property type="match status" value="1"/>
</dbReference>
<proteinExistence type="predicted"/>
<dbReference type="Proteomes" id="UP001187192">
    <property type="component" value="Unassembled WGS sequence"/>
</dbReference>
<accession>A0AA87YYG8</accession>
<dbReference type="Gene3D" id="3.80.10.10">
    <property type="entry name" value="Ribonuclease Inhibitor"/>
    <property type="match status" value="1"/>
</dbReference>
<dbReference type="InterPro" id="IPR050905">
    <property type="entry name" value="Plant_NBS-LRR"/>
</dbReference>
<organism evidence="3 4">
    <name type="scientific">Ficus carica</name>
    <name type="common">Common fig</name>
    <dbReference type="NCBI Taxonomy" id="3494"/>
    <lineage>
        <taxon>Eukaryota</taxon>
        <taxon>Viridiplantae</taxon>
        <taxon>Streptophyta</taxon>
        <taxon>Embryophyta</taxon>
        <taxon>Tracheophyta</taxon>
        <taxon>Spermatophyta</taxon>
        <taxon>Magnoliopsida</taxon>
        <taxon>eudicotyledons</taxon>
        <taxon>Gunneridae</taxon>
        <taxon>Pentapetalae</taxon>
        <taxon>rosids</taxon>
        <taxon>fabids</taxon>
        <taxon>Rosales</taxon>
        <taxon>Moraceae</taxon>
        <taxon>Ficeae</taxon>
        <taxon>Ficus</taxon>
    </lineage>
</organism>
<dbReference type="PANTHER" id="PTHR33463:SF209">
    <property type="entry name" value="DISEASE RESISTANCE PROTEIN RPS2-LIKE"/>
    <property type="match status" value="1"/>
</dbReference>
<dbReference type="EMBL" id="BTGU01000001">
    <property type="protein sequence ID" value="GMN24902.1"/>
    <property type="molecule type" value="Genomic_DNA"/>
</dbReference>
<comment type="caution">
    <text evidence="3">The sequence shown here is derived from an EMBL/GenBank/DDBJ whole genome shotgun (WGS) entry which is preliminary data.</text>
</comment>
<evidence type="ECO:0000313" key="4">
    <source>
        <dbReference type="Proteomes" id="UP001187192"/>
    </source>
</evidence>
<dbReference type="PANTHER" id="PTHR33463">
    <property type="entry name" value="NB-ARC DOMAIN-CONTAINING PROTEIN-RELATED"/>
    <property type="match status" value="1"/>
</dbReference>
<feature type="domain" description="Disease resistance protein At4g27190-like leucine-rich repeats" evidence="2">
    <location>
        <begin position="2"/>
        <end position="140"/>
    </location>
</feature>
<evidence type="ECO:0000313" key="3">
    <source>
        <dbReference type="EMBL" id="GMN24902.1"/>
    </source>
</evidence>